<proteinExistence type="predicted"/>
<protein>
    <submittedName>
        <fullName evidence="1">Uncharacterized protein</fullName>
    </submittedName>
</protein>
<dbReference type="AlphaFoldDB" id="A0A7X1BTL6"/>
<comment type="caution">
    <text evidence="1">The sequence shown here is derived from an EMBL/GenBank/DDBJ whole genome shotgun (WGS) entry which is preliminary data.</text>
</comment>
<dbReference type="Proteomes" id="UP000548504">
    <property type="component" value="Unassembled WGS sequence"/>
</dbReference>
<dbReference type="EMBL" id="JACLAG010000004">
    <property type="protein sequence ID" value="MBC2621628.1"/>
    <property type="molecule type" value="Genomic_DNA"/>
</dbReference>
<evidence type="ECO:0000313" key="2">
    <source>
        <dbReference type="Proteomes" id="UP000548504"/>
    </source>
</evidence>
<name>A0A7X1BTL6_9ENTR</name>
<dbReference type="RefSeq" id="WP_185656161.1">
    <property type="nucleotide sequence ID" value="NZ_JACLAG010000004.1"/>
</dbReference>
<evidence type="ECO:0000313" key="1">
    <source>
        <dbReference type="EMBL" id="MBC2621628.1"/>
    </source>
</evidence>
<accession>A0A7X1BTL6</accession>
<gene>
    <name evidence="1" type="ORF">H7I73_18485</name>
</gene>
<organism evidence="1 2">
    <name type="scientific">Citrobacter cronae</name>
    <dbReference type="NCBI Taxonomy" id="1748967"/>
    <lineage>
        <taxon>Bacteria</taxon>
        <taxon>Pseudomonadati</taxon>
        <taxon>Pseudomonadota</taxon>
        <taxon>Gammaproteobacteria</taxon>
        <taxon>Enterobacterales</taxon>
        <taxon>Enterobacteriaceae</taxon>
        <taxon>Citrobacter</taxon>
        <taxon>Citrobacter freundii complex</taxon>
    </lineage>
</organism>
<reference evidence="1 2" key="1">
    <citation type="submission" date="2020-08" db="EMBL/GenBank/DDBJ databases">
        <title>Emergence and comparative genomics analysis of Citrobacter in Fennec fox imported from North Africa to China.</title>
        <authorList>
            <person name="Zheng B."/>
        </authorList>
    </citation>
    <scope>NUCLEOTIDE SEQUENCE [LARGE SCALE GENOMIC DNA]</scope>
    <source>
        <strain evidence="1 2">FF141</strain>
    </source>
</reference>
<sequence length="308" mass="37018">MHRYIEVNSVREGVYLLWRLGHAEDARRFAFSAQKNRQQIQDKINGIIDDEIQNDDGESRILRAVLRYTSNYRERSVDESQLSWLRRDAYGCLYFWLGLVKEYVTFGMTESNEVNPRYYYRREGHFWLTGEHMSSSVPDTPEQCYLAILSILDMLPHRIKRKDAIIAELREEYFFNKDRLRKDFSWMADAEPENIEWIMEQLSQHRKILREFRGVSLVHEMQSLALPAIYYLWEEEPDTKQLFLNVLRKRYANMKHRKKVAVKAPVNIRISESAKKTLVKLEKRFNRNRADVIEYLIEKAWQELNQKN</sequence>